<protein>
    <submittedName>
        <fullName evidence="2">Uncharacterized protein</fullName>
    </submittedName>
</protein>
<dbReference type="AlphaFoldDB" id="A0A6M3M2Y1"/>
<dbReference type="EMBL" id="MT143751">
    <property type="protein sequence ID" value="QJB02007.1"/>
    <property type="molecule type" value="Genomic_DNA"/>
</dbReference>
<organism evidence="2">
    <name type="scientific">viral metagenome</name>
    <dbReference type="NCBI Taxonomy" id="1070528"/>
    <lineage>
        <taxon>unclassified sequences</taxon>
        <taxon>metagenomes</taxon>
        <taxon>organismal metagenomes</taxon>
    </lineage>
</organism>
<proteinExistence type="predicted"/>
<keyword evidence="1" id="KW-0812">Transmembrane</keyword>
<keyword evidence="1" id="KW-0472">Membrane</keyword>
<keyword evidence="1" id="KW-1133">Transmembrane helix</keyword>
<accession>A0A6M3M2Y1</accession>
<feature type="transmembrane region" description="Helical" evidence="1">
    <location>
        <begin position="12"/>
        <end position="35"/>
    </location>
</feature>
<reference evidence="2" key="1">
    <citation type="submission" date="2020-03" db="EMBL/GenBank/DDBJ databases">
        <title>The deep terrestrial virosphere.</title>
        <authorList>
            <person name="Holmfeldt K."/>
            <person name="Nilsson E."/>
            <person name="Simone D."/>
            <person name="Lopez-Fernandez M."/>
            <person name="Wu X."/>
            <person name="de Brujin I."/>
            <person name="Lundin D."/>
            <person name="Andersson A."/>
            <person name="Bertilsson S."/>
            <person name="Dopson M."/>
        </authorList>
    </citation>
    <scope>NUCLEOTIDE SEQUENCE</scope>
    <source>
        <strain evidence="2">MM171B01582</strain>
    </source>
</reference>
<gene>
    <name evidence="2" type="ORF">MM171B01582_0010</name>
</gene>
<sequence>MLHWLVGLNEAVLFYFDSIFNILILLIAWGIFLAYDYIKHTMRKLIKCVSIH</sequence>
<evidence type="ECO:0000313" key="2">
    <source>
        <dbReference type="EMBL" id="QJB02007.1"/>
    </source>
</evidence>
<name>A0A6M3M2Y1_9ZZZZ</name>
<evidence type="ECO:0000256" key="1">
    <source>
        <dbReference type="SAM" id="Phobius"/>
    </source>
</evidence>